<dbReference type="OrthoDB" id="725917at2"/>
<proteinExistence type="predicted"/>
<accession>A0A0Q9Z7T3</accession>
<dbReference type="RefSeq" id="WP_057481482.1">
    <property type="nucleotide sequence ID" value="NZ_BMWR01000003.1"/>
</dbReference>
<organism evidence="1 2">
    <name type="scientific">Salegentibacter mishustinae</name>
    <dbReference type="NCBI Taxonomy" id="270918"/>
    <lineage>
        <taxon>Bacteria</taxon>
        <taxon>Pseudomonadati</taxon>
        <taxon>Bacteroidota</taxon>
        <taxon>Flavobacteriia</taxon>
        <taxon>Flavobacteriales</taxon>
        <taxon>Flavobacteriaceae</taxon>
        <taxon>Salegentibacter</taxon>
    </lineage>
</organism>
<dbReference type="EMBL" id="LKTP01000012">
    <property type="protein sequence ID" value="KRG29007.1"/>
    <property type="molecule type" value="Genomic_DNA"/>
</dbReference>
<dbReference type="AlphaFoldDB" id="A0A0Q9Z7T3"/>
<evidence type="ECO:0000313" key="1">
    <source>
        <dbReference type="EMBL" id="KRG29007.1"/>
    </source>
</evidence>
<dbReference type="Gene3D" id="1.25.40.390">
    <property type="match status" value="1"/>
</dbReference>
<dbReference type="Pfam" id="PF12771">
    <property type="entry name" value="SusD-like_2"/>
    <property type="match status" value="1"/>
</dbReference>
<dbReference type="InterPro" id="IPR011990">
    <property type="entry name" value="TPR-like_helical_dom_sf"/>
</dbReference>
<comment type="caution">
    <text evidence="1">The sequence shown here is derived from an EMBL/GenBank/DDBJ whole genome shotgun (WGS) entry which is preliminary data.</text>
</comment>
<dbReference type="SUPFAM" id="SSF48452">
    <property type="entry name" value="TPR-like"/>
    <property type="match status" value="1"/>
</dbReference>
<name>A0A0Q9Z7T3_9FLAO</name>
<sequence>MIKTKFKYQYLLIFSILLLATGCEDFLDANDDPNKISEEEVEMEVILPTSIYYLADTYFNIAYYTSQYTQQSSSVGNNGPSNQNELSLTSAWVNIYLDGLTSAKTIIDKATEAEAYHYRGIAKVLRVMNIGIATDHWGAIPFDEALMEEENFSPSYNDQSYIYAQIPGLLDDAIADLEMEDNTIYQPGEEDLVYGGDISKWIKLAYTLKARYAIHLTKKGTVDAAQNALDALEHGMESNADDFGLDYSTRTFNPWYAGVVLAGQTGNSNLIVSEQIVEYMDGSSYPYGSAELDNDPRLDIIAFNEAEGEPLIGGINGAGKGNANARFAEDSYYTSQTSPIEMVTYAEHKFIEAEARFLLNGGDARSEGATEEAYQAYLEGIEANMDKVGVSSANANLYLSDASIAVEADNLSLDLIMKEKYLAMFLHPEVWTDMRRYDYNDNVYKDLELPVAHNPFLEGRWVRRVRYPDSEYSRNDVNVQEATKDVSTRLWWDQ</sequence>
<dbReference type="InterPro" id="IPR041662">
    <property type="entry name" value="SusD-like_2"/>
</dbReference>
<protein>
    <submittedName>
        <fullName evidence="1">Uncharacterized protein</fullName>
    </submittedName>
</protein>
<dbReference type="Proteomes" id="UP000051643">
    <property type="component" value="Unassembled WGS sequence"/>
</dbReference>
<dbReference type="PROSITE" id="PS51257">
    <property type="entry name" value="PROKAR_LIPOPROTEIN"/>
    <property type="match status" value="1"/>
</dbReference>
<gene>
    <name evidence="1" type="ORF">APR42_03515</name>
</gene>
<reference evidence="1" key="1">
    <citation type="submission" date="2015-10" db="EMBL/GenBank/DDBJ databases">
        <title>Draft genome sequence of Salegentibacter mishustinae KCTC 12263.</title>
        <authorList>
            <person name="Lin W."/>
            <person name="Zheng Q."/>
        </authorList>
    </citation>
    <scope>NUCLEOTIDE SEQUENCE [LARGE SCALE GENOMIC DNA]</scope>
    <source>
        <strain evidence="1">KCTC 12263</strain>
    </source>
</reference>
<evidence type="ECO:0000313" key="2">
    <source>
        <dbReference type="Proteomes" id="UP000051643"/>
    </source>
</evidence>
<dbReference type="STRING" id="270918.APR42_03515"/>
<keyword evidence="2" id="KW-1185">Reference proteome</keyword>